<dbReference type="AlphaFoldDB" id="A0A8K0JUF3"/>
<organism evidence="2 3">
    <name type="scientific">Ladona fulva</name>
    <name type="common">Scarce chaser dragonfly</name>
    <name type="synonym">Libellula fulva</name>
    <dbReference type="NCBI Taxonomy" id="123851"/>
    <lineage>
        <taxon>Eukaryota</taxon>
        <taxon>Metazoa</taxon>
        <taxon>Ecdysozoa</taxon>
        <taxon>Arthropoda</taxon>
        <taxon>Hexapoda</taxon>
        <taxon>Insecta</taxon>
        <taxon>Pterygota</taxon>
        <taxon>Palaeoptera</taxon>
        <taxon>Odonata</taxon>
        <taxon>Epiprocta</taxon>
        <taxon>Anisoptera</taxon>
        <taxon>Libelluloidea</taxon>
        <taxon>Libellulidae</taxon>
        <taxon>Ladona</taxon>
    </lineage>
</organism>
<sequence length="148" mass="16051">MVHTRDRPQLPDQPARRGGGTTVLVADRHITHPILPELKPCDELESAAIDVKTSFGTVRLVSCNLPPQRRLNPAALDNVLAQNLPSILAGKRLLQWATNHSIGIIAPRDTTHYTAKGSGDILDIIILSRLPPPTAVYTIPALSSDHLP</sequence>
<accession>A0A8K0JUF3</accession>
<dbReference type="Proteomes" id="UP000792457">
    <property type="component" value="Unassembled WGS sequence"/>
</dbReference>
<dbReference type="OrthoDB" id="416454at2759"/>
<evidence type="ECO:0000256" key="1">
    <source>
        <dbReference type="SAM" id="MobiDB-lite"/>
    </source>
</evidence>
<dbReference type="EMBL" id="KZ308134">
    <property type="protein sequence ID" value="KAG8222449.1"/>
    <property type="molecule type" value="Genomic_DNA"/>
</dbReference>
<dbReference type="Gene3D" id="3.60.10.10">
    <property type="entry name" value="Endonuclease/exonuclease/phosphatase"/>
    <property type="match status" value="1"/>
</dbReference>
<dbReference type="InterPro" id="IPR036691">
    <property type="entry name" value="Endo/exonu/phosph_ase_sf"/>
</dbReference>
<feature type="region of interest" description="Disordered" evidence="1">
    <location>
        <begin position="1"/>
        <end position="20"/>
    </location>
</feature>
<reference evidence="2" key="1">
    <citation type="submission" date="2013-04" db="EMBL/GenBank/DDBJ databases">
        <authorList>
            <person name="Qu J."/>
            <person name="Murali S.C."/>
            <person name="Bandaranaike D."/>
            <person name="Bellair M."/>
            <person name="Blankenburg K."/>
            <person name="Chao H."/>
            <person name="Dinh H."/>
            <person name="Doddapaneni H."/>
            <person name="Downs B."/>
            <person name="Dugan-Rocha S."/>
            <person name="Elkadiri S."/>
            <person name="Gnanaolivu R.D."/>
            <person name="Hernandez B."/>
            <person name="Javaid M."/>
            <person name="Jayaseelan J.C."/>
            <person name="Lee S."/>
            <person name="Li M."/>
            <person name="Ming W."/>
            <person name="Munidasa M."/>
            <person name="Muniz J."/>
            <person name="Nguyen L."/>
            <person name="Ongeri F."/>
            <person name="Osuji N."/>
            <person name="Pu L.-L."/>
            <person name="Puazo M."/>
            <person name="Qu C."/>
            <person name="Quiroz J."/>
            <person name="Raj R."/>
            <person name="Weissenberger G."/>
            <person name="Xin Y."/>
            <person name="Zou X."/>
            <person name="Han Y."/>
            <person name="Richards S."/>
            <person name="Worley K."/>
            <person name="Muzny D."/>
            <person name="Gibbs R."/>
        </authorList>
    </citation>
    <scope>NUCLEOTIDE SEQUENCE</scope>
    <source>
        <strain evidence="2">Sampled in the wild</strain>
    </source>
</reference>
<keyword evidence="3" id="KW-1185">Reference proteome</keyword>
<gene>
    <name evidence="2" type="ORF">J437_LFUL002184</name>
</gene>
<reference evidence="2" key="2">
    <citation type="submission" date="2017-10" db="EMBL/GenBank/DDBJ databases">
        <title>Ladona fulva Genome sequencing and assembly.</title>
        <authorList>
            <person name="Murali S."/>
            <person name="Richards S."/>
            <person name="Bandaranaike D."/>
            <person name="Bellair M."/>
            <person name="Blankenburg K."/>
            <person name="Chao H."/>
            <person name="Dinh H."/>
            <person name="Doddapaneni H."/>
            <person name="Dugan-Rocha S."/>
            <person name="Elkadiri S."/>
            <person name="Gnanaolivu R."/>
            <person name="Hernandez B."/>
            <person name="Skinner E."/>
            <person name="Javaid M."/>
            <person name="Lee S."/>
            <person name="Li M."/>
            <person name="Ming W."/>
            <person name="Munidasa M."/>
            <person name="Muniz J."/>
            <person name="Nguyen L."/>
            <person name="Hughes D."/>
            <person name="Osuji N."/>
            <person name="Pu L.-L."/>
            <person name="Puazo M."/>
            <person name="Qu C."/>
            <person name="Quiroz J."/>
            <person name="Raj R."/>
            <person name="Weissenberger G."/>
            <person name="Xin Y."/>
            <person name="Zou X."/>
            <person name="Han Y."/>
            <person name="Worley K."/>
            <person name="Muzny D."/>
            <person name="Gibbs R."/>
        </authorList>
    </citation>
    <scope>NUCLEOTIDE SEQUENCE</scope>
    <source>
        <strain evidence="2">Sampled in the wild</strain>
    </source>
</reference>
<evidence type="ECO:0000313" key="3">
    <source>
        <dbReference type="Proteomes" id="UP000792457"/>
    </source>
</evidence>
<comment type="caution">
    <text evidence="2">The sequence shown here is derived from an EMBL/GenBank/DDBJ whole genome shotgun (WGS) entry which is preliminary data.</text>
</comment>
<feature type="non-terminal residue" evidence="2">
    <location>
        <position position="148"/>
    </location>
</feature>
<proteinExistence type="predicted"/>
<evidence type="ECO:0000313" key="2">
    <source>
        <dbReference type="EMBL" id="KAG8222449.1"/>
    </source>
</evidence>
<dbReference type="SUPFAM" id="SSF56219">
    <property type="entry name" value="DNase I-like"/>
    <property type="match status" value="1"/>
</dbReference>
<name>A0A8K0JUF3_LADFU</name>
<protein>
    <submittedName>
        <fullName evidence="2">Uncharacterized protein</fullName>
    </submittedName>
</protein>